<proteinExistence type="predicted"/>
<evidence type="ECO:0000256" key="1">
    <source>
        <dbReference type="SAM" id="MobiDB-lite"/>
    </source>
</evidence>
<keyword evidence="3" id="KW-1185">Reference proteome</keyword>
<gene>
    <name evidence="2" type="ORF">BOTBODRAFT_130838</name>
</gene>
<name>A0A067MVK3_BOTB1</name>
<dbReference type="InParanoid" id="A0A067MVK3"/>
<dbReference type="HOGENOM" id="CLU_1986799_0_0_1"/>
<organism evidence="2 3">
    <name type="scientific">Botryobasidium botryosum (strain FD-172 SS1)</name>
    <dbReference type="NCBI Taxonomy" id="930990"/>
    <lineage>
        <taxon>Eukaryota</taxon>
        <taxon>Fungi</taxon>
        <taxon>Dikarya</taxon>
        <taxon>Basidiomycota</taxon>
        <taxon>Agaricomycotina</taxon>
        <taxon>Agaricomycetes</taxon>
        <taxon>Cantharellales</taxon>
        <taxon>Botryobasidiaceae</taxon>
        <taxon>Botryobasidium</taxon>
    </lineage>
</organism>
<accession>A0A067MVK3</accession>
<dbReference type="EMBL" id="KL198031">
    <property type="protein sequence ID" value="KDQ15601.1"/>
    <property type="molecule type" value="Genomic_DNA"/>
</dbReference>
<dbReference type="AlphaFoldDB" id="A0A067MVK3"/>
<feature type="region of interest" description="Disordered" evidence="1">
    <location>
        <begin position="1"/>
        <end position="25"/>
    </location>
</feature>
<reference evidence="3" key="1">
    <citation type="journal article" date="2014" name="Proc. Natl. Acad. Sci. U.S.A.">
        <title>Extensive sampling of basidiomycete genomes demonstrates inadequacy of the white-rot/brown-rot paradigm for wood decay fungi.</title>
        <authorList>
            <person name="Riley R."/>
            <person name="Salamov A.A."/>
            <person name="Brown D.W."/>
            <person name="Nagy L.G."/>
            <person name="Floudas D."/>
            <person name="Held B.W."/>
            <person name="Levasseur A."/>
            <person name="Lombard V."/>
            <person name="Morin E."/>
            <person name="Otillar R."/>
            <person name="Lindquist E.A."/>
            <person name="Sun H."/>
            <person name="LaButti K.M."/>
            <person name="Schmutz J."/>
            <person name="Jabbour D."/>
            <person name="Luo H."/>
            <person name="Baker S.E."/>
            <person name="Pisabarro A.G."/>
            <person name="Walton J.D."/>
            <person name="Blanchette R.A."/>
            <person name="Henrissat B."/>
            <person name="Martin F."/>
            <person name="Cullen D."/>
            <person name="Hibbett D.S."/>
            <person name="Grigoriev I.V."/>
        </authorList>
    </citation>
    <scope>NUCLEOTIDE SEQUENCE [LARGE SCALE GENOMIC DNA]</scope>
    <source>
        <strain evidence="3">FD-172 SS1</strain>
    </source>
</reference>
<evidence type="ECO:0000313" key="3">
    <source>
        <dbReference type="Proteomes" id="UP000027195"/>
    </source>
</evidence>
<sequence length="126" mass="13539">LIAIPAPLPQPFSPPPRPFSSRPSTRFTFVHRPSRNKASAHHSRSRKGHLSAAFSTGLLFASRLSRERLLSGSLTVAHVVSTSIFPPSARTRLLCTPSSTVCAQSLQPVLLGVSHRFGYLAVAVAT</sequence>
<feature type="non-terminal residue" evidence="2">
    <location>
        <position position="1"/>
    </location>
</feature>
<dbReference type="Proteomes" id="UP000027195">
    <property type="component" value="Unassembled WGS sequence"/>
</dbReference>
<feature type="compositionally biased region" description="Pro residues" evidence="1">
    <location>
        <begin position="1"/>
        <end position="18"/>
    </location>
</feature>
<evidence type="ECO:0000313" key="2">
    <source>
        <dbReference type="EMBL" id="KDQ15601.1"/>
    </source>
</evidence>
<protein>
    <submittedName>
        <fullName evidence="2">Uncharacterized protein</fullName>
    </submittedName>
</protein>